<sequence>MNRETTIGTPAIEDENYERDRKRRRLALIVGIILVIGALLAAFYLMGGEEETGPAGAQGASSNRQAPSVTVIVPGNTEIGRTIVTSGTLAARRDQSVGISGQGGRVTRVLVEAGDWVRQGQLLASIERDVQVQQAAQQRASIAAAQADAALAKNELERAQQLVERGFVSQADIDRRQATYDAAVARVEVARAQLRQTQASIGLLDIRAPTSGLILERNIEVGQVVGGGTPNAFRMARGGEMEMRAVLSQEDLANVSVGMPATIIPTGTDREFVGQIWQVSPVIDPQSRQGEVRIAIPYDSAIRPGGFAEARIGAGATTAPLLPQSAVLADANGNYVYIVTENDTVARRDVTIGTVDDRGVTIASGITGGERIVSRAGAFLTEGRAVTPVVEPAASEMPGAAAETDEEAEVR</sequence>
<dbReference type="Gene3D" id="2.40.30.170">
    <property type="match status" value="1"/>
</dbReference>
<dbReference type="GO" id="GO:1990281">
    <property type="term" value="C:efflux pump complex"/>
    <property type="evidence" value="ECO:0007669"/>
    <property type="project" value="TreeGrafter"/>
</dbReference>
<keyword evidence="3" id="KW-1133">Transmembrane helix</keyword>
<dbReference type="PANTHER" id="PTHR30469:SF15">
    <property type="entry name" value="HLYD FAMILY OF SECRETION PROTEINS"/>
    <property type="match status" value="1"/>
</dbReference>
<dbReference type="Gene3D" id="2.40.50.100">
    <property type="match status" value="1"/>
</dbReference>
<evidence type="ECO:0000256" key="2">
    <source>
        <dbReference type="SAM" id="Coils"/>
    </source>
</evidence>
<dbReference type="EMBL" id="JAMSHT010000001">
    <property type="protein sequence ID" value="MCM8558479.1"/>
    <property type="molecule type" value="Genomic_DNA"/>
</dbReference>
<dbReference type="Pfam" id="PF25989">
    <property type="entry name" value="YknX_C"/>
    <property type="match status" value="1"/>
</dbReference>
<evidence type="ECO:0000256" key="3">
    <source>
        <dbReference type="SAM" id="Phobius"/>
    </source>
</evidence>
<dbReference type="RefSeq" id="WP_252115400.1">
    <property type="nucleotide sequence ID" value="NZ_JAMSHT010000001.1"/>
</dbReference>
<evidence type="ECO:0000259" key="6">
    <source>
        <dbReference type="Pfam" id="PF25989"/>
    </source>
</evidence>
<evidence type="ECO:0000259" key="5">
    <source>
        <dbReference type="Pfam" id="PF25973"/>
    </source>
</evidence>
<dbReference type="InterPro" id="IPR006143">
    <property type="entry name" value="RND_pump_MFP"/>
</dbReference>
<dbReference type="GO" id="GO:0015562">
    <property type="term" value="F:efflux transmembrane transporter activity"/>
    <property type="evidence" value="ECO:0007669"/>
    <property type="project" value="TreeGrafter"/>
</dbReference>
<feature type="domain" description="YknX-like C-terminal permuted SH3-like" evidence="6">
    <location>
        <begin position="322"/>
        <end position="387"/>
    </location>
</feature>
<organism evidence="7 8">
    <name type="scientific">Sphingomicrobium sediminis</name>
    <dbReference type="NCBI Taxonomy" id="2950949"/>
    <lineage>
        <taxon>Bacteria</taxon>
        <taxon>Pseudomonadati</taxon>
        <taxon>Pseudomonadota</taxon>
        <taxon>Alphaproteobacteria</taxon>
        <taxon>Sphingomonadales</taxon>
        <taxon>Sphingomonadaceae</taxon>
        <taxon>Sphingomicrobium</taxon>
    </lineage>
</organism>
<feature type="transmembrane region" description="Helical" evidence="3">
    <location>
        <begin position="26"/>
        <end position="46"/>
    </location>
</feature>
<accession>A0A9X2EN78</accession>
<gene>
    <name evidence="7" type="ORF">NDO55_11680</name>
</gene>
<keyword evidence="3" id="KW-0472">Membrane</keyword>
<dbReference type="InterPro" id="IPR058637">
    <property type="entry name" value="YknX-like_C"/>
</dbReference>
<evidence type="ECO:0000259" key="4">
    <source>
        <dbReference type="Pfam" id="PF25954"/>
    </source>
</evidence>
<dbReference type="InterPro" id="IPR058647">
    <property type="entry name" value="BSH_CzcB-like"/>
</dbReference>
<dbReference type="Gene3D" id="2.40.420.20">
    <property type="match status" value="1"/>
</dbReference>
<dbReference type="PANTHER" id="PTHR30469">
    <property type="entry name" value="MULTIDRUG RESISTANCE PROTEIN MDTA"/>
    <property type="match status" value="1"/>
</dbReference>
<dbReference type="Proteomes" id="UP001155128">
    <property type="component" value="Unassembled WGS sequence"/>
</dbReference>
<dbReference type="NCBIfam" id="TIGR01730">
    <property type="entry name" value="RND_mfp"/>
    <property type="match status" value="1"/>
</dbReference>
<evidence type="ECO:0000313" key="7">
    <source>
        <dbReference type="EMBL" id="MCM8558479.1"/>
    </source>
</evidence>
<feature type="domain" description="CusB-like beta-barrel" evidence="4">
    <location>
        <begin position="247"/>
        <end position="314"/>
    </location>
</feature>
<keyword evidence="8" id="KW-1185">Reference proteome</keyword>
<dbReference type="Pfam" id="PF25954">
    <property type="entry name" value="Beta-barrel_RND_2"/>
    <property type="match status" value="1"/>
</dbReference>
<comment type="similarity">
    <text evidence="1">Belongs to the membrane fusion protein (MFP) (TC 8.A.1) family.</text>
</comment>
<reference evidence="7" key="1">
    <citation type="submission" date="2022-06" db="EMBL/GenBank/DDBJ databases">
        <title>Sphingomicrobium sedimins sp. nov., a marine bacterium isolated from tidal flat.</title>
        <authorList>
            <person name="Kim C.-H."/>
            <person name="Yoo Y."/>
            <person name="Kim J.-J."/>
        </authorList>
    </citation>
    <scope>NUCLEOTIDE SEQUENCE</scope>
    <source>
        <strain evidence="7">GRR-S6-50</strain>
    </source>
</reference>
<name>A0A9X2EN78_9SPHN</name>
<keyword evidence="3" id="KW-0812">Transmembrane</keyword>
<feature type="coiled-coil region" evidence="2">
    <location>
        <begin position="135"/>
        <end position="162"/>
    </location>
</feature>
<comment type="caution">
    <text evidence="7">The sequence shown here is derived from an EMBL/GenBank/DDBJ whole genome shotgun (WGS) entry which is preliminary data.</text>
</comment>
<protein>
    <submittedName>
        <fullName evidence="7">Efflux RND transporter periplasmic adaptor subunit</fullName>
    </submittedName>
</protein>
<evidence type="ECO:0000256" key="1">
    <source>
        <dbReference type="ARBA" id="ARBA00009477"/>
    </source>
</evidence>
<keyword evidence="2" id="KW-0175">Coiled coil</keyword>
<feature type="domain" description="CzcB-like barrel-sandwich hybrid" evidence="5">
    <location>
        <begin position="103"/>
        <end position="227"/>
    </location>
</feature>
<dbReference type="Gene3D" id="1.10.287.470">
    <property type="entry name" value="Helix hairpin bin"/>
    <property type="match status" value="1"/>
</dbReference>
<dbReference type="Pfam" id="PF25973">
    <property type="entry name" value="BSH_CzcB"/>
    <property type="match status" value="1"/>
</dbReference>
<dbReference type="SUPFAM" id="SSF111369">
    <property type="entry name" value="HlyD-like secretion proteins"/>
    <property type="match status" value="1"/>
</dbReference>
<proteinExistence type="inferred from homology"/>
<dbReference type="AlphaFoldDB" id="A0A9X2EN78"/>
<evidence type="ECO:0000313" key="8">
    <source>
        <dbReference type="Proteomes" id="UP001155128"/>
    </source>
</evidence>
<dbReference type="InterPro" id="IPR058792">
    <property type="entry name" value="Beta-barrel_RND_2"/>
</dbReference>